<feature type="compositionally biased region" description="Basic residues" evidence="5">
    <location>
        <begin position="823"/>
        <end position="859"/>
    </location>
</feature>
<feature type="compositionally biased region" description="Basic and acidic residues" evidence="5">
    <location>
        <begin position="338"/>
        <end position="350"/>
    </location>
</feature>
<sequence>MNSSGNESVKVKHEEEKETFLRISEFSEFAEICCFMHHFGEKLGVTLTFPRIARLLSCETDADLQSLTTLLVKLLNKMHHRSQLNRWQPALGRFLQRQAYNCDELREIGDALNNGGPPTLFFSLPLEKRLRVLLFCLETQFQLNAPFKEKIKSIDTPILRSPPLGIDIFGNSYWLLVDNECHFLLYRSEAVDMTLELLADTFPALESVLADLKDEKYENATVSELYTPFRGSIPKPEPVSESVKVPLPQLKPPPSPEKIKVDEIKAASPAKQEVSDQPVEQKPIETEVKELTEKPDTGADKCKDAPAEEQQRPDKPPAAESIATTEEAQVLETPQKQEQTEESMREETLGLRRSGRKRKPVEFLKIETFSSKYRSKKLAQTSHQPVKEQKKEKKPKKEKSHKGKSSKKRRRNKKKKSRNGHNENGACLWTRSPEDSEESENDEEGDLWEETAEVLGENSDSSLPENEKHLPHDWLEDIESDFDEDGEGGNEDVVTGRNLQRRQNAEVLDEAPCQICTISNHPEWLLLCDSCDMGYHAQCLRPALHYIPPGDWFCPRCLHARLVTALSEQLESLKVKSKKLDSAARMQERLNFVNISVSNILRDERTKQLNESFSASSSSSEDEEEEENGSGRPRRKHPRYYESDVSTSTSISGSEESESESEEDEEEEEEEEEVMPVRSTRHKNIHYDVDAAFQQLDEVLVEDEKYALEKMERSKAKSIHTEEEQDDVPSERPPLPPFITRKVKKRALSSSSSSKSDASDSEGGRRKRRRRRPSPGSEEFRPSNESVTDEEDSEFGEVPEDSNGSYSESTSSDQSWRMGGGRRGCRSKRTKLRRGGRGSKRRSKHRRSGGGRSRGGRRIPRFEGPSSDDDEIPVRRSARVRINYREIDSSEEEEEGVEVKKKRRSSESEYAPSQEEGEQGEEKSASASGVEEDQSSQFEEMKKRKPLPPVPPIQTNTAPEIHEIPQAITTDFPLPAELELDESELQIDEELMKGDDAIFQELLMGDINLPICQEPPGPEGDPMEGPP</sequence>
<dbReference type="InterPro" id="IPR019786">
    <property type="entry name" value="Zinc_finger_PHD-type_CS"/>
</dbReference>
<dbReference type="InterPro" id="IPR019787">
    <property type="entry name" value="Znf_PHD-finger"/>
</dbReference>
<evidence type="ECO:0000259" key="6">
    <source>
        <dbReference type="PROSITE" id="PS50016"/>
    </source>
</evidence>
<dbReference type="Proteomes" id="UP000321570">
    <property type="component" value="Unassembled WGS sequence"/>
</dbReference>
<feature type="compositionally biased region" description="Basic and acidic residues" evidence="5">
    <location>
        <begin position="282"/>
        <end position="317"/>
    </location>
</feature>
<evidence type="ECO:0000256" key="3">
    <source>
        <dbReference type="ARBA" id="ARBA00022833"/>
    </source>
</evidence>
<dbReference type="InterPro" id="IPR028938">
    <property type="entry name" value="Rsf1-like"/>
</dbReference>
<dbReference type="SUPFAM" id="SSF57903">
    <property type="entry name" value="FYVE/PHD zinc finger"/>
    <property type="match status" value="1"/>
</dbReference>
<evidence type="ECO:0000256" key="5">
    <source>
        <dbReference type="SAM" id="MobiDB-lite"/>
    </source>
</evidence>
<dbReference type="Pfam" id="PF00628">
    <property type="entry name" value="PHD"/>
    <property type="match status" value="1"/>
</dbReference>
<dbReference type="CDD" id="cd15543">
    <property type="entry name" value="PHD_RSF1"/>
    <property type="match status" value="1"/>
</dbReference>
<dbReference type="PROSITE" id="PS50016">
    <property type="entry name" value="ZF_PHD_2"/>
    <property type="match status" value="1"/>
</dbReference>
<feature type="compositionally biased region" description="Basic residues" evidence="5">
    <location>
        <begin position="392"/>
        <end position="419"/>
    </location>
</feature>
<feature type="compositionally biased region" description="Polar residues" evidence="5">
    <location>
        <begin position="802"/>
        <end position="815"/>
    </location>
</feature>
<dbReference type="GO" id="GO:0031213">
    <property type="term" value="C:RSF complex"/>
    <property type="evidence" value="ECO:0007669"/>
    <property type="project" value="InterPro"/>
</dbReference>
<dbReference type="PROSITE" id="PS01359">
    <property type="entry name" value="ZF_PHD_1"/>
    <property type="match status" value="1"/>
</dbReference>
<dbReference type="InterPro" id="IPR001965">
    <property type="entry name" value="Znf_PHD"/>
</dbReference>
<feature type="region of interest" description="Disordered" evidence="5">
    <location>
        <begin position="228"/>
        <end position="447"/>
    </location>
</feature>
<dbReference type="EMBL" id="CABIJS010000344">
    <property type="protein sequence ID" value="VUZ50147.1"/>
    <property type="molecule type" value="Genomic_DNA"/>
</dbReference>
<keyword evidence="3" id="KW-0862">Zinc</keyword>
<dbReference type="PANTHER" id="PTHR14296">
    <property type="entry name" value="REMODELING AND SPACING FACTOR 1"/>
    <property type="match status" value="1"/>
</dbReference>
<keyword evidence="1" id="KW-0479">Metal-binding</keyword>
<dbReference type="Gene3D" id="3.30.40.10">
    <property type="entry name" value="Zinc/RING finger domain, C3HC4 (zinc finger)"/>
    <property type="match status" value="1"/>
</dbReference>
<evidence type="ECO:0000256" key="4">
    <source>
        <dbReference type="PROSITE-ProRule" id="PRU00146"/>
    </source>
</evidence>
<proteinExistence type="predicted"/>
<feature type="region of interest" description="Disordered" evidence="5">
    <location>
        <begin position="711"/>
        <end position="961"/>
    </location>
</feature>
<feature type="compositionally biased region" description="Basic and acidic residues" evidence="5">
    <location>
        <begin position="711"/>
        <end position="722"/>
    </location>
</feature>
<feature type="compositionally biased region" description="Low complexity" evidence="5">
    <location>
        <begin position="643"/>
        <end position="654"/>
    </location>
</feature>
<evidence type="ECO:0000313" key="7">
    <source>
        <dbReference type="EMBL" id="VUZ50147.1"/>
    </source>
</evidence>
<gene>
    <name evidence="7" type="ORF">WMSIL1_LOCUS9046</name>
</gene>
<dbReference type="GO" id="GO:0045892">
    <property type="term" value="P:negative regulation of DNA-templated transcription"/>
    <property type="evidence" value="ECO:0007669"/>
    <property type="project" value="TreeGrafter"/>
</dbReference>
<dbReference type="InterPro" id="IPR011011">
    <property type="entry name" value="Znf_FYVE_PHD"/>
</dbReference>
<dbReference type="SMART" id="SM00249">
    <property type="entry name" value="PHD"/>
    <property type="match status" value="1"/>
</dbReference>
<feature type="compositionally biased region" description="Acidic residues" evidence="5">
    <location>
        <begin position="655"/>
        <end position="674"/>
    </location>
</feature>
<dbReference type="PANTHER" id="PTHR14296:SF16">
    <property type="entry name" value="REMODELING AND SPACING FACTOR 1"/>
    <property type="match status" value="1"/>
</dbReference>
<keyword evidence="8" id="KW-1185">Reference proteome</keyword>
<evidence type="ECO:0000256" key="1">
    <source>
        <dbReference type="ARBA" id="ARBA00022723"/>
    </source>
</evidence>
<feature type="compositionally biased region" description="Acidic residues" evidence="5">
    <location>
        <begin position="787"/>
        <end position="800"/>
    </location>
</feature>
<evidence type="ECO:0000256" key="2">
    <source>
        <dbReference type="ARBA" id="ARBA00022771"/>
    </source>
</evidence>
<feature type="compositionally biased region" description="Polar residues" evidence="5">
    <location>
        <begin position="368"/>
        <end position="384"/>
    </location>
</feature>
<protein>
    <recommendedName>
        <fullName evidence="6">PHD-type domain-containing protein</fullName>
    </recommendedName>
</protein>
<dbReference type="GO" id="GO:0042393">
    <property type="term" value="F:histone binding"/>
    <property type="evidence" value="ECO:0007669"/>
    <property type="project" value="TreeGrafter"/>
</dbReference>
<feature type="region of interest" description="Disordered" evidence="5">
    <location>
        <begin position="609"/>
        <end position="685"/>
    </location>
</feature>
<feature type="compositionally biased region" description="Acidic residues" evidence="5">
    <location>
        <begin position="435"/>
        <end position="447"/>
    </location>
</feature>
<feature type="domain" description="PHD-type" evidence="6">
    <location>
        <begin position="510"/>
        <end position="560"/>
    </location>
</feature>
<keyword evidence="2 4" id="KW-0863">Zinc-finger</keyword>
<organism evidence="7 8">
    <name type="scientific">Hymenolepis diminuta</name>
    <name type="common">Rat tapeworm</name>
    <dbReference type="NCBI Taxonomy" id="6216"/>
    <lineage>
        <taxon>Eukaryota</taxon>
        <taxon>Metazoa</taxon>
        <taxon>Spiralia</taxon>
        <taxon>Lophotrochozoa</taxon>
        <taxon>Platyhelminthes</taxon>
        <taxon>Cestoda</taxon>
        <taxon>Eucestoda</taxon>
        <taxon>Cyclophyllidea</taxon>
        <taxon>Hymenolepididae</taxon>
        <taxon>Hymenolepis</taxon>
    </lineage>
</organism>
<dbReference type="AlphaFoldDB" id="A0A564YS85"/>
<accession>A0A564YS85</accession>
<dbReference type="InterPro" id="IPR013083">
    <property type="entry name" value="Znf_RING/FYVE/PHD"/>
</dbReference>
<feature type="compositionally biased region" description="Polar residues" evidence="5">
    <location>
        <begin position="322"/>
        <end position="337"/>
    </location>
</feature>
<dbReference type="GO" id="GO:0008270">
    <property type="term" value="F:zinc ion binding"/>
    <property type="evidence" value="ECO:0007669"/>
    <property type="project" value="UniProtKB-KW"/>
</dbReference>
<reference evidence="7 8" key="1">
    <citation type="submission" date="2019-07" db="EMBL/GenBank/DDBJ databases">
        <authorList>
            <person name="Jastrzebski P J."/>
            <person name="Paukszto L."/>
            <person name="Jastrzebski P J."/>
        </authorList>
    </citation>
    <scope>NUCLEOTIDE SEQUENCE [LARGE SCALE GENOMIC DNA]</scope>
    <source>
        <strain evidence="7 8">WMS-il1</strain>
    </source>
</reference>
<evidence type="ECO:0000313" key="8">
    <source>
        <dbReference type="Proteomes" id="UP000321570"/>
    </source>
</evidence>
<name>A0A564YS85_HYMDI</name>